<keyword evidence="9 10" id="KW-0807">Transducer</keyword>
<gene>
    <name evidence="11" type="ORF">EAI_04555</name>
</gene>
<comment type="similarity">
    <text evidence="10">Belongs to the insect chemoreceptor superfamily. Heteromeric odorant receptor channel (TC 1.A.69) family.</text>
</comment>
<keyword evidence="4 10" id="KW-0812">Transmembrane</keyword>
<dbReference type="PANTHER" id="PTHR21137">
    <property type="entry name" value="ODORANT RECEPTOR"/>
    <property type="match status" value="1"/>
</dbReference>
<evidence type="ECO:0000256" key="1">
    <source>
        <dbReference type="ARBA" id="ARBA00004651"/>
    </source>
</evidence>
<keyword evidence="6 10" id="KW-1133">Transmembrane helix</keyword>
<proteinExistence type="inferred from homology"/>
<evidence type="ECO:0000256" key="5">
    <source>
        <dbReference type="ARBA" id="ARBA00022725"/>
    </source>
</evidence>
<evidence type="ECO:0000256" key="6">
    <source>
        <dbReference type="ARBA" id="ARBA00022989"/>
    </source>
</evidence>
<dbReference type="Proteomes" id="UP000008237">
    <property type="component" value="Unassembled WGS sequence"/>
</dbReference>
<evidence type="ECO:0000313" key="11">
    <source>
        <dbReference type="EMBL" id="EFN75590.1"/>
    </source>
</evidence>
<dbReference type="OrthoDB" id="6604226at2759"/>
<comment type="caution">
    <text evidence="10">Lacks conserved residue(s) required for the propagation of feature annotation.</text>
</comment>
<evidence type="ECO:0000256" key="8">
    <source>
        <dbReference type="ARBA" id="ARBA00023170"/>
    </source>
</evidence>
<dbReference type="GO" id="GO:0005886">
    <property type="term" value="C:plasma membrane"/>
    <property type="evidence" value="ECO:0007669"/>
    <property type="project" value="UniProtKB-SubCell"/>
</dbReference>
<dbReference type="GO" id="GO:0007165">
    <property type="term" value="P:signal transduction"/>
    <property type="evidence" value="ECO:0007669"/>
    <property type="project" value="UniProtKB-KW"/>
</dbReference>
<accession>E2C8X2</accession>
<feature type="transmembrane region" description="Helical" evidence="10">
    <location>
        <begin position="82"/>
        <end position="99"/>
    </location>
</feature>
<dbReference type="InterPro" id="IPR004117">
    <property type="entry name" value="7tm6_olfct_rcpt"/>
</dbReference>
<feature type="transmembrane region" description="Helical" evidence="10">
    <location>
        <begin position="42"/>
        <end position="62"/>
    </location>
</feature>
<evidence type="ECO:0000256" key="3">
    <source>
        <dbReference type="ARBA" id="ARBA00022606"/>
    </source>
</evidence>
<dbReference type="Pfam" id="PF02949">
    <property type="entry name" value="7tm_6"/>
    <property type="match status" value="1"/>
</dbReference>
<evidence type="ECO:0000256" key="2">
    <source>
        <dbReference type="ARBA" id="ARBA00022475"/>
    </source>
</evidence>
<evidence type="ECO:0000313" key="12">
    <source>
        <dbReference type="Proteomes" id="UP000008237"/>
    </source>
</evidence>
<protein>
    <recommendedName>
        <fullName evidence="10">Odorant receptor</fullName>
    </recommendedName>
</protein>
<keyword evidence="2" id="KW-1003">Cell membrane</keyword>
<evidence type="ECO:0000256" key="4">
    <source>
        <dbReference type="ARBA" id="ARBA00022692"/>
    </source>
</evidence>
<evidence type="ECO:0000256" key="10">
    <source>
        <dbReference type="RuleBase" id="RU351113"/>
    </source>
</evidence>
<dbReference type="AlphaFoldDB" id="E2C8X2"/>
<name>E2C8X2_HARSA</name>
<keyword evidence="7 10" id="KW-0472">Membrane</keyword>
<dbReference type="EMBL" id="GL453744">
    <property type="protein sequence ID" value="EFN75590.1"/>
    <property type="molecule type" value="Genomic_DNA"/>
</dbReference>
<dbReference type="InParanoid" id="E2C8X2"/>
<keyword evidence="12" id="KW-1185">Reference proteome</keyword>
<dbReference type="PANTHER" id="PTHR21137:SF35">
    <property type="entry name" value="ODORANT RECEPTOR 19A-RELATED"/>
    <property type="match status" value="1"/>
</dbReference>
<dbReference type="GO" id="GO:0004984">
    <property type="term" value="F:olfactory receptor activity"/>
    <property type="evidence" value="ECO:0007669"/>
    <property type="project" value="InterPro"/>
</dbReference>
<keyword evidence="5 10" id="KW-0552">Olfaction</keyword>
<sequence>MPRRIAAGCLDKFRKLSALHTTYLKYIGLWALDSNSSVTLKYLYFVYNKVILTIMFAFAITLLADICSSFDDLSIVTDDGCIFAGITVVLFKVMIGQFYREKIARLLCKTIDNCHRLCKFPTGDEEEILDKYLLISRVTFYGFSTLGFCLVLALLFLVPVENGGLPVRARYPFDTTRYPGHAVGYFVEACSVSVGITAIIGMDSLHTNLCNLFLVQLEILNAHFSKCGAPAVADSRADGDTHYAIPSTIETGGKDNYDPDAILGRDDFAERLRRSVRGHQRLGALMDDFNEMFSAGMFVQMLSSTSMICLTGFQATLVSRDKSKCRGQIVIESRFVPGRS</sequence>
<keyword evidence="8 10" id="KW-0675">Receptor</keyword>
<organism evidence="12">
    <name type="scientific">Harpegnathos saltator</name>
    <name type="common">Jerdon's jumping ant</name>
    <dbReference type="NCBI Taxonomy" id="610380"/>
    <lineage>
        <taxon>Eukaryota</taxon>
        <taxon>Metazoa</taxon>
        <taxon>Ecdysozoa</taxon>
        <taxon>Arthropoda</taxon>
        <taxon>Hexapoda</taxon>
        <taxon>Insecta</taxon>
        <taxon>Pterygota</taxon>
        <taxon>Neoptera</taxon>
        <taxon>Endopterygota</taxon>
        <taxon>Hymenoptera</taxon>
        <taxon>Apocrita</taxon>
        <taxon>Aculeata</taxon>
        <taxon>Formicoidea</taxon>
        <taxon>Formicidae</taxon>
        <taxon>Ponerinae</taxon>
        <taxon>Ponerini</taxon>
        <taxon>Harpegnathos</taxon>
    </lineage>
</organism>
<feature type="transmembrane region" description="Helical" evidence="10">
    <location>
        <begin position="178"/>
        <end position="200"/>
    </location>
</feature>
<evidence type="ECO:0000256" key="7">
    <source>
        <dbReference type="ARBA" id="ARBA00023136"/>
    </source>
</evidence>
<keyword evidence="3 10" id="KW-0716">Sensory transduction</keyword>
<dbReference type="OMA" id="LKYIGLW"/>
<comment type="subcellular location">
    <subcellularLocation>
        <location evidence="1 10">Cell membrane</location>
        <topology evidence="1 10">Multi-pass membrane protein</topology>
    </subcellularLocation>
</comment>
<feature type="transmembrane region" description="Helical" evidence="10">
    <location>
        <begin position="138"/>
        <end position="158"/>
    </location>
</feature>
<dbReference type="GO" id="GO:0005549">
    <property type="term" value="F:odorant binding"/>
    <property type="evidence" value="ECO:0007669"/>
    <property type="project" value="InterPro"/>
</dbReference>
<evidence type="ECO:0000256" key="9">
    <source>
        <dbReference type="ARBA" id="ARBA00023224"/>
    </source>
</evidence>
<reference evidence="11 12" key="1">
    <citation type="journal article" date="2010" name="Science">
        <title>Genomic comparison of the ants Camponotus floridanus and Harpegnathos saltator.</title>
        <authorList>
            <person name="Bonasio R."/>
            <person name="Zhang G."/>
            <person name="Ye C."/>
            <person name="Mutti N.S."/>
            <person name="Fang X."/>
            <person name="Qin N."/>
            <person name="Donahue G."/>
            <person name="Yang P."/>
            <person name="Li Q."/>
            <person name="Li C."/>
            <person name="Zhang P."/>
            <person name="Huang Z."/>
            <person name="Berger S.L."/>
            <person name="Reinberg D."/>
            <person name="Wang J."/>
            <person name="Liebig J."/>
        </authorList>
    </citation>
    <scope>NUCLEOTIDE SEQUENCE [LARGE SCALE GENOMIC DNA]</scope>
    <source>
        <strain evidence="11 12">R22 G/1</strain>
    </source>
</reference>